<evidence type="ECO:0000313" key="2">
    <source>
        <dbReference type="Proteomes" id="UP000041254"/>
    </source>
</evidence>
<name>A0A0G4FCK5_VITBC</name>
<protein>
    <submittedName>
        <fullName evidence="1">Uncharacterized protein</fullName>
    </submittedName>
</protein>
<dbReference type="EMBL" id="CDMY01000404">
    <property type="protein sequence ID" value="CEM10283.1"/>
    <property type="molecule type" value="Genomic_DNA"/>
</dbReference>
<proteinExistence type="predicted"/>
<dbReference type="InParanoid" id="A0A0G4FCK5"/>
<reference evidence="1 2" key="1">
    <citation type="submission" date="2014-11" db="EMBL/GenBank/DDBJ databases">
        <authorList>
            <person name="Zhu J."/>
            <person name="Qi W."/>
            <person name="Song R."/>
        </authorList>
    </citation>
    <scope>NUCLEOTIDE SEQUENCE [LARGE SCALE GENOMIC DNA]</scope>
</reference>
<organism evidence="1 2">
    <name type="scientific">Vitrella brassicaformis (strain CCMP3155)</name>
    <dbReference type="NCBI Taxonomy" id="1169540"/>
    <lineage>
        <taxon>Eukaryota</taxon>
        <taxon>Sar</taxon>
        <taxon>Alveolata</taxon>
        <taxon>Colpodellida</taxon>
        <taxon>Vitrellaceae</taxon>
        <taxon>Vitrella</taxon>
    </lineage>
</organism>
<dbReference type="AlphaFoldDB" id="A0A0G4FCK5"/>
<keyword evidence="2" id="KW-1185">Reference proteome</keyword>
<sequence length="72" mass="7987">MGWVDVFVCKRMSKTTLRPSRPQLGTASGVITQSLPVCIEWRATEVKTCVDFLVSLSLSERVVGAVCDDFHE</sequence>
<dbReference type="Proteomes" id="UP000041254">
    <property type="component" value="Unassembled WGS sequence"/>
</dbReference>
<dbReference type="VEuPathDB" id="CryptoDB:Vbra_14952"/>
<evidence type="ECO:0000313" key="1">
    <source>
        <dbReference type="EMBL" id="CEM10283.1"/>
    </source>
</evidence>
<gene>
    <name evidence="1" type="ORF">Vbra_14952</name>
</gene>
<accession>A0A0G4FCK5</accession>